<feature type="coiled-coil region" evidence="6">
    <location>
        <begin position="168"/>
        <end position="308"/>
    </location>
</feature>
<evidence type="ECO:0000256" key="2">
    <source>
        <dbReference type="ARBA" id="ARBA00022475"/>
    </source>
</evidence>
<evidence type="ECO:0000259" key="8">
    <source>
        <dbReference type="Pfam" id="PF02706"/>
    </source>
</evidence>
<keyword evidence="3 7" id="KW-0812">Transmembrane</keyword>
<dbReference type="EMBL" id="NRSJ01000047">
    <property type="protein sequence ID" value="MBK1706647.1"/>
    <property type="molecule type" value="Genomic_DNA"/>
</dbReference>
<evidence type="ECO:0000313" key="10">
    <source>
        <dbReference type="EMBL" id="MBK1706647.1"/>
    </source>
</evidence>
<accession>A0AAJ0U918</accession>
<dbReference type="RefSeq" id="WP_200348115.1">
    <property type="nucleotide sequence ID" value="NZ_NRSJ01000047.1"/>
</dbReference>
<evidence type="ECO:0000313" key="11">
    <source>
        <dbReference type="Proteomes" id="UP001296776"/>
    </source>
</evidence>
<name>A0AAJ0U918_9GAMM</name>
<evidence type="ECO:0000256" key="5">
    <source>
        <dbReference type="ARBA" id="ARBA00023136"/>
    </source>
</evidence>
<feature type="domain" description="Tyrosine-protein kinase G-rich" evidence="9">
    <location>
        <begin position="371"/>
        <end position="449"/>
    </location>
</feature>
<evidence type="ECO:0000256" key="1">
    <source>
        <dbReference type="ARBA" id="ARBA00004651"/>
    </source>
</evidence>
<evidence type="ECO:0000256" key="3">
    <source>
        <dbReference type="ARBA" id="ARBA00022692"/>
    </source>
</evidence>
<dbReference type="NCBIfam" id="TIGR03007">
    <property type="entry name" value="pepcterm_ChnLen"/>
    <property type="match status" value="1"/>
</dbReference>
<dbReference type="InterPro" id="IPR014345">
    <property type="entry name" value="XrtA_polysacc_chain"/>
</dbReference>
<dbReference type="Pfam" id="PF02706">
    <property type="entry name" value="Wzz"/>
    <property type="match status" value="1"/>
</dbReference>
<gene>
    <name evidence="10" type="ORF">CKO40_19380</name>
</gene>
<keyword evidence="6" id="KW-0175">Coiled coil</keyword>
<comment type="subcellular location">
    <subcellularLocation>
        <location evidence="1">Cell membrane</location>
        <topology evidence="1">Multi-pass membrane protein</topology>
    </subcellularLocation>
</comment>
<evidence type="ECO:0000256" key="4">
    <source>
        <dbReference type="ARBA" id="ARBA00022989"/>
    </source>
</evidence>
<sequence>MHEILSQVLGYLRGIWRFRWLVLVVAWLVSLVGWGYTATIPDEYRASARVYVDTRTMLAPLLRGLAIDPDINQRIQMMTRMLLTRPTLEKVARATDMHLAAETDSQMDALVGKLRGGIGISGARDANIYTISYRSRSPQDAYAVVQAVLDIFVEGSLSETRADSDVARRFIDQQIEAYEQRLSEAEERLANFKRENVGMLPGESGDYYSRLQQAQNALNETELRLREAKRRRDEIERQLTGEEPTFGIMGPSGPSGASVDPALESRIQQLQERLDELRLSFTDRHPDIRTIERKLEEFKAQRETLIAQQPETSGLQQGGGLETNPVFQQLRMAKANADIEVSSLQVRVDEQRRRVEELQRLVDTIPKIEAELKRLNRDYSVNQQNYMALLERREQAEMSQDVEDQGEQVQFRIIEPARVPGSPVAPNRPALFSGVLVLGLGAGGGFAFLLSLLRPVFDDRRTLNQVTGFPVLGNVILHGTEQQRNKSRLELASFFVVAGLLLAAYGLTLITEGSYLKPIGQLLA</sequence>
<dbReference type="InterPro" id="IPR050445">
    <property type="entry name" value="Bact_polysacc_biosynth/exp"/>
</dbReference>
<dbReference type="Proteomes" id="UP001296776">
    <property type="component" value="Unassembled WGS sequence"/>
</dbReference>
<keyword evidence="5 7" id="KW-0472">Membrane</keyword>
<evidence type="ECO:0000256" key="6">
    <source>
        <dbReference type="SAM" id="Coils"/>
    </source>
</evidence>
<dbReference type="PANTHER" id="PTHR32309:SF13">
    <property type="entry name" value="FERRIC ENTEROBACTIN TRANSPORT PROTEIN FEPE"/>
    <property type="match status" value="1"/>
</dbReference>
<keyword evidence="4 7" id="KW-1133">Transmembrane helix</keyword>
<evidence type="ECO:0008006" key="12">
    <source>
        <dbReference type="Google" id="ProtNLM"/>
    </source>
</evidence>
<dbReference type="PANTHER" id="PTHR32309">
    <property type="entry name" value="TYROSINE-PROTEIN KINASE"/>
    <property type="match status" value="1"/>
</dbReference>
<dbReference type="InterPro" id="IPR032807">
    <property type="entry name" value="GNVR"/>
</dbReference>
<dbReference type="Pfam" id="PF13807">
    <property type="entry name" value="GNVR"/>
    <property type="match status" value="1"/>
</dbReference>
<dbReference type="AlphaFoldDB" id="A0AAJ0U918"/>
<reference evidence="10" key="1">
    <citation type="submission" date="2017-08" db="EMBL/GenBank/DDBJ databases">
        <authorList>
            <person name="Imhoff J.F."/>
            <person name="Rahn T."/>
            <person name="Kuenzel S."/>
            <person name="Neulinger S.C."/>
        </authorList>
    </citation>
    <scope>NUCLEOTIDE SEQUENCE</scope>
    <source>
        <strain evidence="10">DSM 11080</strain>
    </source>
</reference>
<feature type="transmembrane region" description="Helical" evidence="7">
    <location>
        <begin position="491"/>
        <end position="510"/>
    </location>
</feature>
<protein>
    <recommendedName>
        <fullName evidence="12">Polysaccharide chain length determinant protein, PEP-CTERM locus subfamily</fullName>
    </recommendedName>
</protein>
<dbReference type="GO" id="GO:0005886">
    <property type="term" value="C:plasma membrane"/>
    <property type="evidence" value="ECO:0007669"/>
    <property type="project" value="UniProtKB-SubCell"/>
</dbReference>
<evidence type="ECO:0000256" key="7">
    <source>
        <dbReference type="SAM" id="Phobius"/>
    </source>
</evidence>
<feature type="transmembrane region" description="Helical" evidence="7">
    <location>
        <begin position="430"/>
        <end position="453"/>
    </location>
</feature>
<keyword evidence="2" id="KW-1003">Cell membrane</keyword>
<dbReference type="InterPro" id="IPR003856">
    <property type="entry name" value="LPS_length_determ_N"/>
</dbReference>
<feature type="domain" description="Polysaccharide chain length determinant N-terminal" evidence="8">
    <location>
        <begin position="11"/>
        <end position="93"/>
    </location>
</feature>
<proteinExistence type="predicted"/>
<dbReference type="GO" id="GO:0004713">
    <property type="term" value="F:protein tyrosine kinase activity"/>
    <property type="evidence" value="ECO:0007669"/>
    <property type="project" value="TreeGrafter"/>
</dbReference>
<keyword evidence="11" id="KW-1185">Reference proteome</keyword>
<feature type="coiled-coil region" evidence="6">
    <location>
        <begin position="334"/>
        <end position="378"/>
    </location>
</feature>
<organism evidence="10 11">
    <name type="scientific">Halochromatium glycolicum</name>
    <dbReference type="NCBI Taxonomy" id="85075"/>
    <lineage>
        <taxon>Bacteria</taxon>
        <taxon>Pseudomonadati</taxon>
        <taxon>Pseudomonadota</taxon>
        <taxon>Gammaproteobacteria</taxon>
        <taxon>Chromatiales</taxon>
        <taxon>Chromatiaceae</taxon>
        <taxon>Halochromatium</taxon>
    </lineage>
</organism>
<comment type="caution">
    <text evidence="10">The sequence shown here is derived from an EMBL/GenBank/DDBJ whole genome shotgun (WGS) entry which is preliminary data.</text>
</comment>
<feature type="transmembrane region" description="Helical" evidence="7">
    <location>
        <begin position="20"/>
        <end position="37"/>
    </location>
</feature>
<reference evidence="10" key="2">
    <citation type="journal article" date="2020" name="Microorganisms">
        <title>Osmotic Adaptation and Compatible Solute Biosynthesis of Phototrophic Bacteria as Revealed from Genome Analyses.</title>
        <authorList>
            <person name="Imhoff J.F."/>
            <person name="Rahn T."/>
            <person name="Kunzel S."/>
            <person name="Keller A."/>
            <person name="Neulinger S.C."/>
        </authorList>
    </citation>
    <scope>NUCLEOTIDE SEQUENCE</scope>
    <source>
        <strain evidence="10">DSM 11080</strain>
    </source>
</reference>
<evidence type="ECO:0000259" key="9">
    <source>
        <dbReference type="Pfam" id="PF13807"/>
    </source>
</evidence>